<dbReference type="Gene3D" id="3.30.470.30">
    <property type="entry name" value="DNA ligase/mRNA capping enzyme"/>
    <property type="match status" value="1"/>
</dbReference>
<evidence type="ECO:0000256" key="6">
    <source>
        <dbReference type="ARBA" id="ARBA00022448"/>
    </source>
</evidence>
<name>A0ABP1FMI4_9CHLO</name>
<dbReference type="CDD" id="cd09232">
    <property type="entry name" value="Snurportin-1_C"/>
    <property type="match status" value="1"/>
</dbReference>
<gene>
    <name evidence="11" type="primary">g463</name>
    <name evidence="11" type="ORF">VP750_LOCUS406</name>
</gene>
<reference evidence="11 12" key="1">
    <citation type="submission" date="2024-06" db="EMBL/GenBank/DDBJ databases">
        <authorList>
            <person name="Kraege A."/>
            <person name="Thomma B."/>
        </authorList>
    </citation>
    <scope>NUCLEOTIDE SEQUENCE [LARGE SCALE GENOMIC DNA]</scope>
</reference>
<dbReference type="EMBL" id="CAXHTA020000001">
    <property type="protein sequence ID" value="CAL5218747.1"/>
    <property type="molecule type" value="Genomic_DNA"/>
</dbReference>
<evidence type="ECO:0000256" key="9">
    <source>
        <dbReference type="ARBA" id="ARBA00023242"/>
    </source>
</evidence>
<keyword evidence="6" id="KW-0813">Transport</keyword>
<protein>
    <recommendedName>
        <fullName evidence="5">Snurportin-1</fullName>
    </recommendedName>
</protein>
<dbReference type="InterPro" id="IPR047857">
    <property type="entry name" value="Snurportin1_C"/>
</dbReference>
<dbReference type="PANTHER" id="PTHR13403:SF6">
    <property type="entry name" value="SNURPORTIN-1"/>
    <property type="match status" value="1"/>
</dbReference>
<evidence type="ECO:0000256" key="3">
    <source>
        <dbReference type="ARBA" id="ARBA00004496"/>
    </source>
</evidence>
<comment type="caution">
    <text evidence="11">The sequence shown here is derived from an EMBL/GenBank/DDBJ whole genome shotgun (WGS) entry which is preliminary data.</text>
</comment>
<sequence length="368" mass="41247">MDSGHPVALKNVHRRRAWHETRRAEALERQRTHRQESIDHARRLGDVGRLVEDDVPQGEQMETGFVRPLASSEQQQDAKQSMRDYYAGQLMQHEWMTDIPEDLGHDWLVLPRPEGQRCLVVASKGHTMSYSKKGVTVHRFTSLLPGGCPQTGGKTDAITVLDCIFSRESHAYIVMDMMCWAGYRLYDCKSEFRMYWLCSKLQELPQQGRCGQNSFGFLPVPFHNCDSGGLQAAYAGPVPFRRDGLLLLHREGHYDLGTSPLALLWKDGRSSRYFIDTDAKGDISQLKPGILVQFSIGTDGIHLHDGELISADLTPIGLANQRRGHADISSKIVFQHMARHQPLTVDMLLASLSSTGTGHEEGMVEATA</sequence>
<evidence type="ECO:0000259" key="10">
    <source>
        <dbReference type="Pfam" id="PF21974"/>
    </source>
</evidence>
<feature type="domain" description="Snurportin-1 m3G cap-binding" evidence="10">
    <location>
        <begin position="89"/>
        <end position="262"/>
    </location>
</feature>
<evidence type="ECO:0000313" key="11">
    <source>
        <dbReference type="EMBL" id="CAL5218747.1"/>
    </source>
</evidence>
<dbReference type="Proteomes" id="UP001497392">
    <property type="component" value="Unassembled WGS sequence"/>
</dbReference>
<comment type="function">
    <text evidence="1">Functions as an U snRNP-specific nuclear import adapter. Involved in the trimethylguanosine (m3G)-cap-dependent nuclear import of U snRNPs. Binds specifically to the terminal m3G-cap U snRNAs.</text>
</comment>
<keyword evidence="8" id="KW-0694">RNA-binding</keyword>
<comment type="subcellular location">
    <subcellularLocation>
        <location evidence="3">Cytoplasm</location>
    </subcellularLocation>
    <subcellularLocation>
        <location evidence="2">Nucleus</location>
    </subcellularLocation>
</comment>
<keyword evidence="12" id="KW-1185">Reference proteome</keyword>
<comment type="similarity">
    <text evidence="4">Belongs to the snurportin family.</text>
</comment>
<keyword evidence="9" id="KW-0539">Nucleus</keyword>
<dbReference type="SUPFAM" id="SSF56091">
    <property type="entry name" value="DNA ligase/mRNA capping enzyme, catalytic domain"/>
    <property type="match status" value="1"/>
</dbReference>
<evidence type="ECO:0000256" key="5">
    <source>
        <dbReference type="ARBA" id="ARBA00016034"/>
    </source>
</evidence>
<proteinExistence type="inferred from homology"/>
<evidence type="ECO:0000256" key="8">
    <source>
        <dbReference type="ARBA" id="ARBA00022884"/>
    </source>
</evidence>
<evidence type="ECO:0000256" key="2">
    <source>
        <dbReference type="ARBA" id="ARBA00004123"/>
    </source>
</evidence>
<dbReference type="Pfam" id="PF21974">
    <property type="entry name" value="SPN1_m3Gcap_bd"/>
    <property type="match status" value="1"/>
</dbReference>
<evidence type="ECO:0000313" key="12">
    <source>
        <dbReference type="Proteomes" id="UP001497392"/>
    </source>
</evidence>
<keyword evidence="7" id="KW-0963">Cytoplasm</keyword>
<evidence type="ECO:0000256" key="7">
    <source>
        <dbReference type="ARBA" id="ARBA00022490"/>
    </source>
</evidence>
<accession>A0ABP1FMI4</accession>
<evidence type="ECO:0000256" key="1">
    <source>
        <dbReference type="ARBA" id="ARBA00003975"/>
    </source>
</evidence>
<evidence type="ECO:0000256" key="4">
    <source>
        <dbReference type="ARBA" id="ARBA00007540"/>
    </source>
</evidence>
<dbReference type="PANTHER" id="PTHR13403">
    <property type="entry name" value="SNURPORTIN1 RNUT1 PROTEIN RNA, U TRANSPORTER 1"/>
    <property type="match status" value="1"/>
</dbReference>
<organism evidence="11 12">
    <name type="scientific">Coccomyxa viridis</name>
    <dbReference type="NCBI Taxonomy" id="1274662"/>
    <lineage>
        <taxon>Eukaryota</taxon>
        <taxon>Viridiplantae</taxon>
        <taxon>Chlorophyta</taxon>
        <taxon>core chlorophytes</taxon>
        <taxon>Trebouxiophyceae</taxon>
        <taxon>Trebouxiophyceae incertae sedis</taxon>
        <taxon>Coccomyxaceae</taxon>
        <taxon>Coccomyxa</taxon>
    </lineage>
</organism>
<dbReference type="InterPro" id="IPR017336">
    <property type="entry name" value="Snurportin-1"/>
</dbReference>